<dbReference type="CDD" id="cd05466">
    <property type="entry name" value="PBP2_LTTR_substrate"/>
    <property type="match status" value="1"/>
</dbReference>
<dbReference type="SUPFAM" id="SSF46785">
    <property type="entry name" value="Winged helix' DNA-binding domain"/>
    <property type="match status" value="1"/>
</dbReference>
<evidence type="ECO:0000259" key="5">
    <source>
        <dbReference type="PROSITE" id="PS50931"/>
    </source>
</evidence>
<evidence type="ECO:0000256" key="3">
    <source>
        <dbReference type="ARBA" id="ARBA00023125"/>
    </source>
</evidence>
<feature type="domain" description="HTH lysR-type" evidence="5">
    <location>
        <begin position="1"/>
        <end position="58"/>
    </location>
</feature>
<evidence type="ECO:0000256" key="1">
    <source>
        <dbReference type="ARBA" id="ARBA00009437"/>
    </source>
</evidence>
<dbReference type="InterPro" id="IPR000847">
    <property type="entry name" value="LysR_HTH_N"/>
</dbReference>
<reference evidence="6 7" key="1">
    <citation type="submission" date="2023-06" db="EMBL/GenBank/DDBJ databases">
        <title>Paenibacillus polygonum sp. nov., an endophytic bacterium, isolated from Polygonum lapathifolium L. in Nanji Wetland National Nature Reserve, South of Poyang Lake, Jiangxi Province, China.</title>
        <authorList>
            <person name="Yu Z."/>
        </authorList>
    </citation>
    <scope>NUCLEOTIDE SEQUENCE [LARGE SCALE GENOMIC DNA]</scope>
    <source>
        <strain evidence="6 7">C31</strain>
    </source>
</reference>
<dbReference type="RefSeq" id="WP_285742298.1">
    <property type="nucleotide sequence ID" value="NZ_CP127162.1"/>
</dbReference>
<sequence length="291" mass="32668">MELAQLSYFIKVAELEHVTRAAEELHMAQPALTKAIRQLEKELNTPLFDRLGKYIRLNENGRIFLKYATEALQLLEEGKKQLQDTTDGKKGSVQLAIDVHTQDVPELILKFKESFPEFNVAIVPYVEGSYHHDLCLTSMPVIPETMERVCLYNEELLLALPDSHPLASLETIHLQAVRYESFIMAPGSSSLRVITDRCFAMAGIQPSIALESEDPLLVKRMVAAGQLLAIVPARSWTSSAYSGIVLRRIVNAGSSRTVSLCWMKGHYLSCAAERFKELAIQYYKEKPSVSV</sequence>
<dbReference type="PANTHER" id="PTHR30419">
    <property type="entry name" value="HTH-TYPE TRANSCRIPTIONAL REGULATOR YBHD"/>
    <property type="match status" value="1"/>
</dbReference>
<comment type="similarity">
    <text evidence="1">Belongs to the LysR transcriptional regulatory family.</text>
</comment>
<evidence type="ECO:0000256" key="2">
    <source>
        <dbReference type="ARBA" id="ARBA00023015"/>
    </source>
</evidence>
<dbReference type="PROSITE" id="PS50931">
    <property type="entry name" value="HTH_LYSR"/>
    <property type="match status" value="1"/>
</dbReference>
<dbReference type="SUPFAM" id="SSF53850">
    <property type="entry name" value="Periplasmic binding protein-like II"/>
    <property type="match status" value="1"/>
</dbReference>
<dbReference type="PRINTS" id="PR00039">
    <property type="entry name" value="HTHLYSR"/>
</dbReference>
<gene>
    <name evidence="6" type="ORF">QPK24_14625</name>
</gene>
<proteinExistence type="inferred from homology"/>
<dbReference type="Pfam" id="PF03466">
    <property type="entry name" value="LysR_substrate"/>
    <property type="match status" value="1"/>
</dbReference>
<keyword evidence="7" id="KW-1185">Reference proteome</keyword>
<keyword evidence="4" id="KW-0804">Transcription</keyword>
<dbReference type="InterPro" id="IPR005119">
    <property type="entry name" value="LysR_subst-bd"/>
</dbReference>
<evidence type="ECO:0000313" key="6">
    <source>
        <dbReference type="EMBL" id="WIV17655.1"/>
    </source>
</evidence>
<keyword evidence="2" id="KW-0805">Transcription regulation</keyword>
<evidence type="ECO:0000256" key="4">
    <source>
        <dbReference type="ARBA" id="ARBA00023163"/>
    </source>
</evidence>
<dbReference type="InterPro" id="IPR036388">
    <property type="entry name" value="WH-like_DNA-bd_sf"/>
</dbReference>
<dbReference type="PANTHER" id="PTHR30419:SF28">
    <property type="entry name" value="HTH-TYPE TRANSCRIPTIONAL REGULATOR BSDA"/>
    <property type="match status" value="1"/>
</dbReference>
<dbReference type="EMBL" id="CP127162">
    <property type="protein sequence ID" value="WIV17655.1"/>
    <property type="molecule type" value="Genomic_DNA"/>
</dbReference>
<dbReference type="Gene3D" id="3.40.190.290">
    <property type="match status" value="1"/>
</dbReference>
<accession>A0ABY8WX85</accession>
<dbReference type="Gene3D" id="1.10.10.10">
    <property type="entry name" value="Winged helix-like DNA-binding domain superfamily/Winged helix DNA-binding domain"/>
    <property type="match status" value="1"/>
</dbReference>
<protein>
    <submittedName>
        <fullName evidence="6">LysR family transcriptional regulator</fullName>
    </submittedName>
</protein>
<name>A0ABY8WX85_9BACL</name>
<evidence type="ECO:0000313" key="7">
    <source>
        <dbReference type="Proteomes" id="UP001236415"/>
    </source>
</evidence>
<organism evidence="6 7">
    <name type="scientific">Paenibacillus polygoni</name>
    <dbReference type="NCBI Taxonomy" id="3050112"/>
    <lineage>
        <taxon>Bacteria</taxon>
        <taxon>Bacillati</taxon>
        <taxon>Bacillota</taxon>
        <taxon>Bacilli</taxon>
        <taxon>Bacillales</taxon>
        <taxon>Paenibacillaceae</taxon>
        <taxon>Paenibacillus</taxon>
    </lineage>
</organism>
<dbReference type="InterPro" id="IPR036390">
    <property type="entry name" value="WH_DNA-bd_sf"/>
</dbReference>
<dbReference type="Proteomes" id="UP001236415">
    <property type="component" value="Chromosome"/>
</dbReference>
<dbReference type="InterPro" id="IPR050950">
    <property type="entry name" value="HTH-type_LysR_regulators"/>
</dbReference>
<keyword evidence="3" id="KW-0238">DNA-binding</keyword>
<dbReference type="Pfam" id="PF00126">
    <property type="entry name" value="HTH_1"/>
    <property type="match status" value="1"/>
</dbReference>